<dbReference type="OrthoDB" id="10016597at2759"/>
<evidence type="ECO:0000256" key="19">
    <source>
        <dbReference type="ARBA" id="ARBA00023306"/>
    </source>
</evidence>
<comment type="similarity">
    <text evidence="6">Belongs to the acyl-CoA dehydrogenase family.</text>
</comment>
<dbReference type="InterPro" id="IPR013786">
    <property type="entry name" value="AcylCoA_DH/ox_N"/>
</dbReference>
<organism evidence="27 28">
    <name type="scientific">Dendryphion nanum</name>
    <dbReference type="NCBI Taxonomy" id="256645"/>
    <lineage>
        <taxon>Eukaryota</taxon>
        <taxon>Fungi</taxon>
        <taxon>Dikarya</taxon>
        <taxon>Ascomycota</taxon>
        <taxon>Pezizomycotina</taxon>
        <taxon>Dothideomycetes</taxon>
        <taxon>Pleosporomycetidae</taxon>
        <taxon>Pleosporales</taxon>
        <taxon>Torulaceae</taxon>
        <taxon>Dendryphion</taxon>
    </lineage>
</organism>
<feature type="coiled-coil region" evidence="23">
    <location>
        <begin position="222"/>
        <end position="256"/>
    </location>
</feature>
<dbReference type="Gene3D" id="2.40.110.10">
    <property type="entry name" value="Butyryl-CoA Dehydrogenase, subunit A, domain 2"/>
    <property type="match status" value="1"/>
</dbReference>
<keyword evidence="14" id="KW-0159">Chromosome partition</keyword>
<dbReference type="Gene3D" id="1.20.140.10">
    <property type="entry name" value="Butyryl-CoA Dehydrogenase, subunit A, domain 3"/>
    <property type="match status" value="1"/>
</dbReference>
<dbReference type="Pfam" id="PF08657">
    <property type="entry name" value="DASH_Spc34"/>
    <property type="match status" value="2"/>
</dbReference>
<evidence type="ECO:0000256" key="17">
    <source>
        <dbReference type="ARBA" id="ARBA00023212"/>
    </source>
</evidence>
<comment type="similarity">
    <text evidence="5">Belongs to the DASH complex SPC34 family.</text>
</comment>
<comment type="caution">
    <text evidence="27">The sequence shown here is derived from an EMBL/GenBank/DDBJ whole genome shotgun (WGS) entry which is preliminary data.</text>
</comment>
<dbReference type="AlphaFoldDB" id="A0A9P9DGW7"/>
<dbReference type="Proteomes" id="UP000700596">
    <property type="component" value="Unassembled WGS sequence"/>
</dbReference>
<dbReference type="GO" id="GO:0003995">
    <property type="term" value="F:acyl-CoA dehydrogenase activity"/>
    <property type="evidence" value="ECO:0007669"/>
    <property type="project" value="TreeGrafter"/>
</dbReference>
<dbReference type="GO" id="GO:0033539">
    <property type="term" value="P:fatty acid beta-oxidation using acyl-CoA dehydrogenase"/>
    <property type="evidence" value="ECO:0007669"/>
    <property type="project" value="TreeGrafter"/>
</dbReference>
<evidence type="ECO:0000256" key="12">
    <source>
        <dbReference type="ARBA" id="ARBA00022776"/>
    </source>
</evidence>
<comment type="cofactor">
    <cofactor evidence="1">
        <name>FAD</name>
        <dbReference type="ChEBI" id="CHEBI:57692"/>
    </cofactor>
</comment>
<keyword evidence="10" id="KW-0285">Flavoprotein</keyword>
<dbReference type="EMBL" id="JAGMWT010000012">
    <property type="protein sequence ID" value="KAH7118986.1"/>
    <property type="molecule type" value="Genomic_DNA"/>
</dbReference>
<keyword evidence="9" id="KW-0132">Cell division</keyword>
<dbReference type="PANTHER" id="PTHR43884">
    <property type="entry name" value="ACYL-COA DEHYDROGENASE"/>
    <property type="match status" value="1"/>
</dbReference>
<gene>
    <name evidence="27" type="ORF">B0J11DRAFT_467522</name>
</gene>
<dbReference type="Pfam" id="PF00441">
    <property type="entry name" value="Acyl-CoA_dh_1"/>
    <property type="match status" value="1"/>
</dbReference>
<keyword evidence="17" id="KW-0206">Cytoskeleton</keyword>
<keyword evidence="16 23" id="KW-0175">Coiled coil</keyword>
<evidence type="ECO:0000256" key="7">
    <source>
        <dbReference type="ARBA" id="ARBA00022454"/>
    </source>
</evidence>
<evidence type="ECO:0000313" key="27">
    <source>
        <dbReference type="EMBL" id="KAH7118986.1"/>
    </source>
</evidence>
<feature type="region of interest" description="Disordered" evidence="24">
    <location>
        <begin position="54"/>
        <end position="96"/>
    </location>
</feature>
<feature type="domain" description="Acyl-CoA dehydrogenase/oxidase N-terminal" evidence="26">
    <location>
        <begin position="248"/>
        <end position="364"/>
    </location>
</feature>
<sequence>MALLDAHLEQISLCAASIADLPFPPPKIFTNALLHQHDITALIRDTEVHERALFSVPQPPSGPKAQDPISSSNRRNTTFNINGGSSSNITGGGANAVRAPRRNTAVAAVLGTELVERIRRGGGGGAGTGLGYRTFDGNKPHDVDVETLLEGAEKLLGVYPIPGAQEKIAALRQRHARLESSIEHYEYRLAEQTAQLERVVRSRDYLDEPPEAIEEPEPATFVPMTEEDLKKEEEEVKLLERKRKGLEDRQQTLRNNARTFAQQVLSTAPSLYSHLTTQRARFEATLPIYRTAVSAGLIKGQIPAPLGGTSQSLVDAAIVVEEFYAVEPSTSITILGTGLGLTPLILAGSPEQHEKFLKPFLSGEGEPLAAFVHSEPEGTANWLEKGAKGLGTTAYRDGDDWVVDGEKLWTTNSSGWDSRGADLQCVVCRHSEPNTPQDSSSDPSSSILILVITREDIANNPPSAYQVLSDPELTGHKSAIGPHTRFTSLRVPHANLLATPGTGAAVVEQTFGSSAALVGAMSVGIMRATFDAALTFCKTESRGGTVRILERQSVADRLIDIKMRTEAVRVLVWKALHGIEKGQGTWEGRLEIALHAKIFGSEMAPRCVLDAMEAVGMKSYDKELPFARLLEDAVVLPIFDGGNVGVRRRQVEKIFGAEGYETWGATYV</sequence>
<feature type="domain" description="Acyl-CoA dehydrogenase/oxidase C-terminal" evidence="25">
    <location>
        <begin position="501"/>
        <end position="651"/>
    </location>
</feature>
<evidence type="ECO:0000259" key="25">
    <source>
        <dbReference type="Pfam" id="PF00441"/>
    </source>
</evidence>
<dbReference type="InterPro" id="IPR009100">
    <property type="entry name" value="AcylCoA_DH/oxidase_NM_dom_sf"/>
</dbReference>
<dbReference type="SUPFAM" id="SSF56645">
    <property type="entry name" value="Acyl-CoA dehydrogenase NM domain-like"/>
    <property type="match status" value="1"/>
</dbReference>
<dbReference type="GO" id="GO:0042729">
    <property type="term" value="C:DASH complex"/>
    <property type="evidence" value="ECO:0007669"/>
    <property type="project" value="InterPro"/>
</dbReference>
<dbReference type="InterPro" id="IPR036250">
    <property type="entry name" value="AcylCo_DH-like_C"/>
</dbReference>
<evidence type="ECO:0000256" key="20">
    <source>
        <dbReference type="ARBA" id="ARBA00023328"/>
    </source>
</evidence>
<evidence type="ECO:0000256" key="24">
    <source>
        <dbReference type="SAM" id="MobiDB-lite"/>
    </source>
</evidence>
<dbReference type="GO" id="GO:0005876">
    <property type="term" value="C:spindle microtubule"/>
    <property type="evidence" value="ECO:0007669"/>
    <property type="project" value="InterPro"/>
</dbReference>
<evidence type="ECO:0000256" key="16">
    <source>
        <dbReference type="ARBA" id="ARBA00023054"/>
    </source>
</evidence>
<dbReference type="InterPro" id="IPR037069">
    <property type="entry name" value="AcylCoA_DH/ox_N_sf"/>
</dbReference>
<evidence type="ECO:0000256" key="1">
    <source>
        <dbReference type="ARBA" id="ARBA00001974"/>
    </source>
</evidence>
<evidence type="ECO:0000256" key="22">
    <source>
        <dbReference type="ARBA" id="ARBA00044346"/>
    </source>
</evidence>
<keyword evidence="8" id="KW-0963">Cytoplasm</keyword>
<evidence type="ECO:0000313" key="28">
    <source>
        <dbReference type="Proteomes" id="UP000700596"/>
    </source>
</evidence>
<reference evidence="27" key="1">
    <citation type="journal article" date="2021" name="Nat. Commun.">
        <title>Genetic determinants of endophytism in the Arabidopsis root mycobiome.</title>
        <authorList>
            <person name="Mesny F."/>
            <person name="Miyauchi S."/>
            <person name="Thiergart T."/>
            <person name="Pickel B."/>
            <person name="Atanasova L."/>
            <person name="Karlsson M."/>
            <person name="Huettel B."/>
            <person name="Barry K.W."/>
            <person name="Haridas S."/>
            <person name="Chen C."/>
            <person name="Bauer D."/>
            <person name="Andreopoulos W."/>
            <person name="Pangilinan J."/>
            <person name="LaButti K."/>
            <person name="Riley R."/>
            <person name="Lipzen A."/>
            <person name="Clum A."/>
            <person name="Drula E."/>
            <person name="Henrissat B."/>
            <person name="Kohler A."/>
            <person name="Grigoriev I.V."/>
            <person name="Martin F.M."/>
            <person name="Hacquard S."/>
        </authorList>
    </citation>
    <scope>NUCLEOTIDE SEQUENCE</scope>
    <source>
        <strain evidence="27">MPI-CAGE-CH-0243</strain>
    </source>
</reference>
<evidence type="ECO:0000256" key="3">
    <source>
        <dbReference type="ARBA" id="ARBA00004186"/>
    </source>
</evidence>
<keyword evidence="15" id="KW-0995">Kinetochore</keyword>
<dbReference type="InterPro" id="IPR046373">
    <property type="entry name" value="Acyl-CoA_Oxase/DH_mid-dom_sf"/>
</dbReference>
<evidence type="ECO:0000256" key="8">
    <source>
        <dbReference type="ARBA" id="ARBA00022490"/>
    </source>
</evidence>
<evidence type="ECO:0000256" key="18">
    <source>
        <dbReference type="ARBA" id="ARBA00023242"/>
    </source>
</evidence>
<accession>A0A9P9DGW7</accession>
<keyword evidence="19" id="KW-0131">Cell cycle</keyword>
<dbReference type="SUPFAM" id="SSF47203">
    <property type="entry name" value="Acyl-CoA dehydrogenase C-terminal domain-like"/>
    <property type="match status" value="1"/>
</dbReference>
<evidence type="ECO:0000256" key="23">
    <source>
        <dbReference type="SAM" id="Coils"/>
    </source>
</evidence>
<evidence type="ECO:0000256" key="9">
    <source>
        <dbReference type="ARBA" id="ARBA00022618"/>
    </source>
</evidence>
<dbReference type="InterPro" id="IPR013966">
    <property type="entry name" value="Spc34"/>
</dbReference>
<keyword evidence="11" id="KW-0493">Microtubule</keyword>
<keyword evidence="28" id="KW-1185">Reference proteome</keyword>
<keyword evidence="7" id="KW-0158">Chromosome</keyword>
<keyword evidence="18" id="KW-0539">Nucleus</keyword>
<evidence type="ECO:0000256" key="21">
    <source>
        <dbReference type="ARBA" id="ARBA00044112"/>
    </source>
</evidence>
<keyword evidence="12" id="KW-0498">Mitosis</keyword>
<feature type="coiled-coil region" evidence="23">
    <location>
        <begin position="161"/>
        <end position="188"/>
    </location>
</feature>
<keyword evidence="13" id="KW-0274">FAD</keyword>
<dbReference type="CDD" id="cd00567">
    <property type="entry name" value="ACAD"/>
    <property type="match status" value="1"/>
</dbReference>
<name>A0A9P9DGW7_9PLEO</name>
<evidence type="ECO:0000256" key="13">
    <source>
        <dbReference type="ARBA" id="ARBA00022827"/>
    </source>
</evidence>
<protein>
    <recommendedName>
        <fullName evidence="21">DASH complex subunit SPC34</fullName>
    </recommendedName>
    <alternativeName>
        <fullName evidence="22">Outer kinetochore protein SPC34</fullName>
    </alternativeName>
</protein>
<keyword evidence="20" id="KW-0137">Centromere</keyword>
<evidence type="ECO:0000256" key="5">
    <source>
        <dbReference type="ARBA" id="ARBA00008491"/>
    </source>
</evidence>
<evidence type="ECO:0000256" key="4">
    <source>
        <dbReference type="ARBA" id="ARBA00004629"/>
    </source>
</evidence>
<dbReference type="InterPro" id="IPR009075">
    <property type="entry name" value="AcylCo_DH/oxidase_C"/>
</dbReference>
<evidence type="ECO:0000256" key="6">
    <source>
        <dbReference type="ARBA" id="ARBA00009347"/>
    </source>
</evidence>
<comment type="subcellular location">
    <subcellularLocation>
        <location evidence="4">Chromosome</location>
        <location evidence="4">Centromere</location>
        <location evidence="4">Kinetochore</location>
    </subcellularLocation>
    <subcellularLocation>
        <location evidence="3">Cytoplasm</location>
        <location evidence="3">Cytoskeleton</location>
        <location evidence="3">Spindle</location>
    </subcellularLocation>
    <subcellularLocation>
        <location evidence="2">Nucleus</location>
    </subcellularLocation>
</comment>
<proteinExistence type="inferred from homology"/>
<dbReference type="GO" id="GO:0051301">
    <property type="term" value="P:cell division"/>
    <property type="evidence" value="ECO:0007669"/>
    <property type="project" value="UniProtKB-KW"/>
</dbReference>
<evidence type="ECO:0000256" key="2">
    <source>
        <dbReference type="ARBA" id="ARBA00004123"/>
    </source>
</evidence>
<evidence type="ECO:0000256" key="10">
    <source>
        <dbReference type="ARBA" id="ARBA00022630"/>
    </source>
</evidence>
<dbReference type="Gene3D" id="1.10.540.10">
    <property type="entry name" value="Acyl-CoA dehydrogenase/oxidase, N-terminal domain"/>
    <property type="match status" value="1"/>
</dbReference>
<dbReference type="GO" id="GO:0008608">
    <property type="term" value="P:attachment of spindle microtubules to kinetochore"/>
    <property type="evidence" value="ECO:0007669"/>
    <property type="project" value="InterPro"/>
</dbReference>
<evidence type="ECO:0000256" key="14">
    <source>
        <dbReference type="ARBA" id="ARBA00022829"/>
    </source>
</evidence>
<dbReference type="GO" id="GO:0046359">
    <property type="term" value="P:butyrate catabolic process"/>
    <property type="evidence" value="ECO:0007669"/>
    <property type="project" value="TreeGrafter"/>
</dbReference>
<evidence type="ECO:0000256" key="15">
    <source>
        <dbReference type="ARBA" id="ARBA00022838"/>
    </source>
</evidence>
<feature type="compositionally biased region" description="Low complexity" evidence="24">
    <location>
        <begin position="76"/>
        <end position="89"/>
    </location>
</feature>
<evidence type="ECO:0000259" key="26">
    <source>
        <dbReference type="Pfam" id="PF02771"/>
    </source>
</evidence>
<dbReference type="Pfam" id="PF02771">
    <property type="entry name" value="Acyl-CoA_dh_N"/>
    <property type="match status" value="1"/>
</dbReference>
<evidence type="ECO:0000256" key="11">
    <source>
        <dbReference type="ARBA" id="ARBA00022701"/>
    </source>
</evidence>
<dbReference type="GO" id="GO:0050660">
    <property type="term" value="F:flavin adenine dinucleotide binding"/>
    <property type="evidence" value="ECO:0007669"/>
    <property type="project" value="InterPro"/>
</dbReference>
<dbReference type="PANTHER" id="PTHR43884:SF12">
    <property type="entry name" value="ISOVALERYL-COA DEHYDROGENASE, MITOCHONDRIAL-RELATED"/>
    <property type="match status" value="1"/>
</dbReference>